<keyword evidence="3" id="KW-0175">Coiled coil</keyword>
<gene>
    <name evidence="6" type="ORF">FHU40_004744</name>
</gene>
<organism evidence="6 7">
    <name type="scientific">Nocardioides soli</name>
    <dbReference type="NCBI Taxonomy" id="1036020"/>
    <lineage>
        <taxon>Bacteria</taxon>
        <taxon>Bacillati</taxon>
        <taxon>Actinomycetota</taxon>
        <taxon>Actinomycetes</taxon>
        <taxon>Propionibacteriales</taxon>
        <taxon>Nocardioidaceae</taxon>
        <taxon>Nocardioides</taxon>
    </lineage>
</organism>
<keyword evidence="7" id="KW-1185">Reference proteome</keyword>
<dbReference type="EMBL" id="JACHWR010000004">
    <property type="protein sequence ID" value="MBB3044891.1"/>
    <property type="molecule type" value="Genomic_DNA"/>
</dbReference>
<dbReference type="AlphaFoldDB" id="A0A7W4VZW8"/>
<name>A0A7W4VZW8_9ACTN</name>
<evidence type="ECO:0000259" key="4">
    <source>
        <dbReference type="PROSITE" id="PS51736"/>
    </source>
</evidence>
<dbReference type="Gene3D" id="3.40.50.1390">
    <property type="entry name" value="Resolvase, N-terminal catalytic domain"/>
    <property type="match status" value="1"/>
</dbReference>
<dbReference type="SUPFAM" id="SSF53041">
    <property type="entry name" value="Resolvase-like"/>
    <property type="match status" value="1"/>
</dbReference>
<dbReference type="PROSITE" id="PS51737">
    <property type="entry name" value="RECOMBINASE_DNA_BIND"/>
    <property type="match status" value="1"/>
</dbReference>
<comment type="caution">
    <text evidence="6">The sequence shown here is derived from an EMBL/GenBank/DDBJ whole genome shotgun (WGS) entry which is preliminary data.</text>
</comment>
<dbReference type="SMART" id="SM00857">
    <property type="entry name" value="Resolvase"/>
    <property type="match status" value="1"/>
</dbReference>
<feature type="domain" description="Recombinase" evidence="5">
    <location>
        <begin position="159"/>
        <end position="265"/>
    </location>
</feature>
<proteinExistence type="predicted"/>
<evidence type="ECO:0000259" key="5">
    <source>
        <dbReference type="PROSITE" id="PS51737"/>
    </source>
</evidence>
<dbReference type="InterPro" id="IPR006119">
    <property type="entry name" value="Resolv_N"/>
</dbReference>
<dbReference type="Proteomes" id="UP000589626">
    <property type="component" value="Unassembled WGS sequence"/>
</dbReference>
<dbReference type="GO" id="GO:0000150">
    <property type="term" value="F:DNA strand exchange activity"/>
    <property type="evidence" value="ECO:0007669"/>
    <property type="project" value="InterPro"/>
</dbReference>
<feature type="coiled-coil region" evidence="3">
    <location>
        <begin position="358"/>
        <end position="401"/>
    </location>
</feature>
<sequence length="478" mass="51844">MGVTRAYRRISLDTAKSGSIAKQTERISAAEVVAGREVDAIEWYADESVSGSKVPFAGRPDGARLMADLGSGDRVVVTKIDRAARNVLDLLNIVKQIEAAGATVHFVDDKIDTEGPMGRFILTIIAAIAELEAGIIAERRRDSLESFKTQGRHAVGKAPFGFKSVGNPDGRGLVIVLDPDAAPRLREAIGRVMDGESQNAVRQSIGMSKTGFHKLLHNPRLAGMTPDGEGVVTVDGIPRIDPNAALLSMSEWRALRDFLGEPDKKWSRTDGIGAALSCKVCGGRLYKNVSKSKNKTTGRTHDTYVCRKAKHAPGENAPSIICHRADEYVESKFLGLFGDRRAMLAAVVDEDAARLEAVSAAQVRLQEAQRRFAAAATETDEEEALTALREAKRALGKAEQMPARRTTKIEDSGRTVAEVWADADSNERVRLLTRAGRWVLDFGRGSAESRISLEPDDLLTELLTREVGSYIDVGGLMI</sequence>
<dbReference type="CDD" id="cd03768">
    <property type="entry name" value="SR_ResInv"/>
    <property type="match status" value="1"/>
</dbReference>
<dbReference type="InterPro" id="IPR036162">
    <property type="entry name" value="Resolvase-like_N_sf"/>
</dbReference>
<evidence type="ECO:0000256" key="3">
    <source>
        <dbReference type="SAM" id="Coils"/>
    </source>
</evidence>
<dbReference type="PANTHER" id="PTHR30461">
    <property type="entry name" value="DNA-INVERTASE FROM LAMBDOID PROPHAGE"/>
    <property type="match status" value="1"/>
</dbReference>
<dbReference type="GO" id="GO:0003677">
    <property type="term" value="F:DNA binding"/>
    <property type="evidence" value="ECO:0007669"/>
    <property type="project" value="UniProtKB-KW"/>
</dbReference>
<protein>
    <submittedName>
        <fullName evidence="6">DNA invertase Pin-like site-specific DNA recombinase</fullName>
    </submittedName>
</protein>
<keyword evidence="2" id="KW-0233">DNA recombination</keyword>
<evidence type="ECO:0000256" key="2">
    <source>
        <dbReference type="ARBA" id="ARBA00023172"/>
    </source>
</evidence>
<dbReference type="PROSITE" id="PS51736">
    <property type="entry name" value="RECOMBINASES_3"/>
    <property type="match status" value="1"/>
</dbReference>
<dbReference type="InterPro" id="IPR038109">
    <property type="entry name" value="DNA_bind_recomb_sf"/>
</dbReference>
<dbReference type="InterPro" id="IPR050639">
    <property type="entry name" value="SSR_resolvase"/>
</dbReference>
<dbReference type="InterPro" id="IPR011109">
    <property type="entry name" value="DNA_bind_recombinase_dom"/>
</dbReference>
<dbReference type="RefSeq" id="WP_183594908.1">
    <property type="nucleotide sequence ID" value="NZ_JACHWR010000004.1"/>
</dbReference>
<dbReference type="Pfam" id="PF00239">
    <property type="entry name" value="Resolvase"/>
    <property type="match status" value="1"/>
</dbReference>
<evidence type="ECO:0000313" key="6">
    <source>
        <dbReference type="EMBL" id="MBB3044891.1"/>
    </source>
</evidence>
<keyword evidence="1" id="KW-0238">DNA-binding</keyword>
<dbReference type="PANTHER" id="PTHR30461:SF2">
    <property type="entry name" value="SERINE RECOMBINASE PINE-RELATED"/>
    <property type="match status" value="1"/>
</dbReference>
<evidence type="ECO:0000313" key="7">
    <source>
        <dbReference type="Proteomes" id="UP000589626"/>
    </source>
</evidence>
<accession>A0A7W4VZW8</accession>
<evidence type="ECO:0000256" key="1">
    <source>
        <dbReference type="ARBA" id="ARBA00023125"/>
    </source>
</evidence>
<feature type="domain" description="Resolvase/invertase-type recombinase catalytic" evidence="4">
    <location>
        <begin position="3"/>
        <end position="151"/>
    </location>
</feature>
<reference evidence="6 7" key="1">
    <citation type="submission" date="2020-08" db="EMBL/GenBank/DDBJ databases">
        <title>Sequencing the genomes of 1000 actinobacteria strains.</title>
        <authorList>
            <person name="Klenk H.-P."/>
        </authorList>
    </citation>
    <scope>NUCLEOTIDE SEQUENCE [LARGE SCALE GENOMIC DNA]</scope>
    <source>
        <strain evidence="6 7">DSM 105498</strain>
    </source>
</reference>
<dbReference type="Gene3D" id="3.90.1750.20">
    <property type="entry name" value="Putative Large Serine Recombinase, Chain B, Domain 2"/>
    <property type="match status" value="1"/>
</dbReference>